<keyword evidence="1" id="KW-0732">Signal</keyword>
<evidence type="ECO:0000256" key="1">
    <source>
        <dbReference type="SAM" id="SignalP"/>
    </source>
</evidence>
<dbReference type="EMBL" id="LUKE01000001">
    <property type="protein sequence ID" value="KYG66155.1"/>
    <property type="molecule type" value="Genomic_DNA"/>
</dbReference>
<feature type="signal peptide" evidence="1">
    <location>
        <begin position="1"/>
        <end position="19"/>
    </location>
</feature>
<sequence length="240" mass="26983">MRIFFYLTVSVLFVLPVSAQEGTPISKTTWEFGFEGGASSRQIKAQDRVTQGRGEFNSGALPHSTITLGYAFTESFKSAILGSFQQNEFQDVSEAQATQRPDATNEYELRLRRSISNLAEVRFGFGSQKRLFSRAENFNQFVFDDANVMFWGVGVEGAFVIDNNMLLGAMVDFRSLGSSNTHGYAIEEGSEVKSSVFAKKRLHDLWWMAKIFYNFSDQNSLLVKQTEKQTGISLGVTYVY</sequence>
<dbReference type="Proteomes" id="UP000075320">
    <property type="component" value="Unassembled WGS sequence"/>
</dbReference>
<keyword evidence="3" id="KW-1185">Reference proteome</keyword>
<reference evidence="2 3" key="1">
    <citation type="submission" date="2016-03" db="EMBL/GenBank/DDBJ databases">
        <authorList>
            <person name="Ploux O."/>
        </authorList>
    </citation>
    <scope>NUCLEOTIDE SEQUENCE [LARGE SCALE GENOMIC DNA]</scope>
    <source>
        <strain evidence="2 3">R0</strain>
    </source>
</reference>
<proteinExistence type="predicted"/>
<accession>A0A150WPN5</accession>
<dbReference type="AlphaFoldDB" id="A0A150WPN5"/>
<comment type="caution">
    <text evidence="2">The sequence shown here is derived from an EMBL/GenBank/DDBJ whole genome shotgun (WGS) entry which is preliminary data.</text>
</comment>
<feature type="chain" id="PRO_5007573559" description="Outer membrane protein beta-barrel domain-containing protein" evidence="1">
    <location>
        <begin position="20"/>
        <end position="240"/>
    </location>
</feature>
<organism evidence="2 3">
    <name type="scientific">Bdellovibrio bacteriovorus</name>
    <dbReference type="NCBI Taxonomy" id="959"/>
    <lineage>
        <taxon>Bacteria</taxon>
        <taxon>Pseudomonadati</taxon>
        <taxon>Bdellovibrionota</taxon>
        <taxon>Bdellovibrionia</taxon>
        <taxon>Bdellovibrionales</taxon>
        <taxon>Pseudobdellovibrionaceae</taxon>
        <taxon>Bdellovibrio</taxon>
    </lineage>
</organism>
<evidence type="ECO:0008006" key="4">
    <source>
        <dbReference type="Google" id="ProtNLM"/>
    </source>
</evidence>
<protein>
    <recommendedName>
        <fullName evidence="4">Outer membrane protein beta-barrel domain-containing protein</fullName>
    </recommendedName>
</protein>
<evidence type="ECO:0000313" key="2">
    <source>
        <dbReference type="EMBL" id="KYG66155.1"/>
    </source>
</evidence>
<evidence type="ECO:0000313" key="3">
    <source>
        <dbReference type="Proteomes" id="UP000075320"/>
    </source>
</evidence>
<gene>
    <name evidence="2" type="ORF">AZI86_03580</name>
</gene>
<dbReference type="RefSeq" id="WP_061833721.1">
    <property type="nucleotide sequence ID" value="NZ_LUKE01000001.1"/>
</dbReference>
<name>A0A150WPN5_BDEBC</name>